<dbReference type="InterPro" id="IPR011006">
    <property type="entry name" value="CheY-like_superfamily"/>
</dbReference>
<evidence type="ECO:0000256" key="5">
    <source>
        <dbReference type="ARBA" id="ARBA00023163"/>
    </source>
</evidence>
<evidence type="ECO:0000256" key="3">
    <source>
        <dbReference type="ARBA" id="ARBA00023015"/>
    </source>
</evidence>
<evidence type="ECO:0000256" key="7">
    <source>
        <dbReference type="PROSITE-ProRule" id="PRU01091"/>
    </source>
</evidence>
<reference evidence="10 11" key="1">
    <citation type="journal article" date="2024" name="Front. Microbiol.">
        <title>Novel thermophilic genera Geochorda gen. nov. and Carboxydochorda gen. nov. from the deep terrestrial subsurface reveal the ecophysiological diversity in the class Limnochordia.</title>
        <authorList>
            <person name="Karnachuk O.V."/>
            <person name="Lukina A.P."/>
            <person name="Avakyan M.R."/>
            <person name="Kadnikov V.V."/>
            <person name="Begmatov S."/>
            <person name="Beletsky A.V."/>
            <person name="Vlasova K.G."/>
            <person name="Novikov A.A."/>
            <person name="Shcherbakova V.A."/>
            <person name="Mardanov A.V."/>
            <person name="Ravin N.V."/>
        </authorList>
    </citation>
    <scope>NUCLEOTIDE SEQUENCE [LARGE SCALE GENOMIC DNA]</scope>
    <source>
        <strain evidence="10 11">L945</strain>
    </source>
</reference>
<feature type="domain" description="OmpR/PhoB-type" evidence="9">
    <location>
        <begin position="124"/>
        <end position="222"/>
    </location>
</feature>
<gene>
    <name evidence="10" type="ORF">U7230_01740</name>
</gene>
<organism evidence="10 11">
    <name type="scientific">Carboxydichorda subterranea</name>
    <dbReference type="NCBI Taxonomy" id="3109565"/>
    <lineage>
        <taxon>Bacteria</taxon>
        <taxon>Bacillati</taxon>
        <taxon>Bacillota</taxon>
        <taxon>Limnochordia</taxon>
        <taxon>Limnochordales</taxon>
        <taxon>Geochordaceae</taxon>
        <taxon>Carboxydichorda</taxon>
    </lineage>
</organism>
<dbReference type="Pfam" id="PF00072">
    <property type="entry name" value="Response_reg"/>
    <property type="match status" value="1"/>
</dbReference>
<dbReference type="SMART" id="SM00862">
    <property type="entry name" value="Trans_reg_C"/>
    <property type="match status" value="1"/>
</dbReference>
<dbReference type="PANTHER" id="PTHR48111">
    <property type="entry name" value="REGULATOR OF RPOS"/>
    <property type="match status" value="1"/>
</dbReference>
<dbReference type="InterPro" id="IPR036388">
    <property type="entry name" value="WH-like_DNA-bd_sf"/>
</dbReference>
<sequence>MRLLVIEDDPAMRDALERGLQTAGFQVDAAADGHEALLFAADRRYDAIVLDRRLPGLSGDQVLARLRGEGNRTPVLMLTALDRVSDRVRGLDAGADDYLVKPFAFEELLARIRALVRRSSGGGEKQLRYGDLVLDPLAVAARVGSRQVLLTRREFDLLAALVQAGGTPVPSAALQDAAWPQPWDASEEAVWSHIKNIRRKLEALGSHVRLVNRRGVGYLVTVEQSLESSPGGDPR</sequence>
<keyword evidence="11" id="KW-1185">Reference proteome</keyword>
<evidence type="ECO:0000256" key="2">
    <source>
        <dbReference type="ARBA" id="ARBA00023012"/>
    </source>
</evidence>
<dbReference type="Gene3D" id="6.10.250.690">
    <property type="match status" value="1"/>
</dbReference>
<keyword evidence="2" id="KW-0902">Two-component regulatory system</keyword>
<dbReference type="EMBL" id="CP141615">
    <property type="protein sequence ID" value="WRP17757.1"/>
    <property type="molecule type" value="Genomic_DNA"/>
</dbReference>
<dbReference type="CDD" id="cd00383">
    <property type="entry name" value="trans_reg_C"/>
    <property type="match status" value="1"/>
</dbReference>
<dbReference type="SMART" id="SM00448">
    <property type="entry name" value="REC"/>
    <property type="match status" value="1"/>
</dbReference>
<dbReference type="PROSITE" id="PS51755">
    <property type="entry name" value="OMPR_PHOB"/>
    <property type="match status" value="1"/>
</dbReference>
<name>A0ABZ1BY79_9FIRM</name>
<dbReference type="InterPro" id="IPR001789">
    <property type="entry name" value="Sig_transdc_resp-reg_receiver"/>
</dbReference>
<feature type="modified residue" description="4-aspartylphosphate" evidence="6">
    <location>
        <position position="51"/>
    </location>
</feature>
<keyword evidence="4 7" id="KW-0238">DNA-binding</keyword>
<dbReference type="PANTHER" id="PTHR48111:SF22">
    <property type="entry name" value="REGULATOR OF RPOS"/>
    <property type="match status" value="1"/>
</dbReference>
<proteinExistence type="predicted"/>
<feature type="domain" description="Response regulatory" evidence="8">
    <location>
        <begin position="2"/>
        <end position="116"/>
    </location>
</feature>
<evidence type="ECO:0000313" key="10">
    <source>
        <dbReference type="EMBL" id="WRP17757.1"/>
    </source>
</evidence>
<evidence type="ECO:0000256" key="4">
    <source>
        <dbReference type="ARBA" id="ARBA00023125"/>
    </source>
</evidence>
<dbReference type="Gene3D" id="3.40.50.2300">
    <property type="match status" value="1"/>
</dbReference>
<evidence type="ECO:0000256" key="1">
    <source>
        <dbReference type="ARBA" id="ARBA00022553"/>
    </source>
</evidence>
<protein>
    <submittedName>
        <fullName evidence="10">Response regulator transcription factor</fullName>
    </submittedName>
</protein>
<feature type="DNA-binding region" description="OmpR/PhoB-type" evidence="7">
    <location>
        <begin position="124"/>
        <end position="222"/>
    </location>
</feature>
<dbReference type="RefSeq" id="WP_324717027.1">
    <property type="nucleotide sequence ID" value="NZ_CP141615.1"/>
</dbReference>
<evidence type="ECO:0000259" key="9">
    <source>
        <dbReference type="PROSITE" id="PS51755"/>
    </source>
</evidence>
<keyword evidence="3" id="KW-0805">Transcription regulation</keyword>
<dbReference type="Proteomes" id="UP001332192">
    <property type="component" value="Chromosome"/>
</dbReference>
<dbReference type="Pfam" id="PF00486">
    <property type="entry name" value="Trans_reg_C"/>
    <property type="match status" value="1"/>
</dbReference>
<evidence type="ECO:0000256" key="6">
    <source>
        <dbReference type="PROSITE-ProRule" id="PRU00169"/>
    </source>
</evidence>
<dbReference type="SUPFAM" id="SSF52172">
    <property type="entry name" value="CheY-like"/>
    <property type="match status" value="1"/>
</dbReference>
<dbReference type="InterPro" id="IPR039420">
    <property type="entry name" value="WalR-like"/>
</dbReference>
<accession>A0ABZ1BY79</accession>
<dbReference type="PROSITE" id="PS50110">
    <property type="entry name" value="RESPONSE_REGULATORY"/>
    <property type="match status" value="1"/>
</dbReference>
<dbReference type="InterPro" id="IPR001867">
    <property type="entry name" value="OmpR/PhoB-type_DNA-bd"/>
</dbReference>
<evidence type="ECO:0000313" key="11">
    <source>
        <dbReference type="Proteomes" id="UP001332192"/>
    </source>
</evidence>
<evidence type="ECO:0000259" key="8">
    <source>
        <dbReference type="PROSITE" id="PS50110"/>
    </source>
</evidence>
<keyword evidence="1 6" id="KW-0597">Phosphoprotein</keyword>
<dbReference type="Gene3D" id="1.10.10.10">
    <property type="entry name" value="Winged helix-like DNA-binding domain superfamily/Winged helix DNA-binding domain"/>
    <property type="match status" value="1"/>
</dbReference>
<keyword evidence="5" id="KW-0804">Transcription</keyword>